<evidence type="ECO:0000256" key="1">
    <source>
        <dbReference type="ARBA" id="ARBA00023002"/>
    </source>
</evidence>
<dbReference type="SUPFAM" id="SSF51735">
    <property type="entry name" value="NAD(P)-binding Rossmann-fold domains"/>
    <property type="match status" value="1"/>
</dbReference>
<reference evidence="5 7" key="1">
    <citation type="submission" date="2011-10" db="EMBL/GenBank/DDBJ databases">
        <authorList>
            <person name="Quillaguamn J."/>
            <person name="Guzmn D."/>
            <person name="Balderrama-Subieta A."/>
            <person name="Cardona-Ortuo C."/>
            <person name="Guevara-Martnez M."/>
            <person name="Callisaya-Quispe N."/>
        </authorList>
    </citation>
    <scope>NUCLEOTIDE SEQUENCE [LARGE SCALE GENOMIC DNA]</scope>
    <source>
        <strain evidence="5 7">LC1</strain>
    </source>
</reference>
<dbReference type="EMBL" id="NPEY01000014">
    <property type="protein sequence ID" value="OZT73100.1"/>
    <property type="molecule type" value="Genomic_DNA"/>
</dbReference>
<dbReference type="AlphaFoldDB" id="A0A265DV14"/>
<dbReference type="InterPro" id="IPR050988">
    <property type="entry name" value="Mannitol_DH/Oxidoreductase"/>
</dbReference>
<evidence type="ECO:0000313" key="5">
    <source>
        <dbReference type="EMBL" id="EHJ91209.1"/>
    </source>
</evidence>
<protein>
    <submittedName>
        <fullName evidence="6">Mannitol dehydrogenase family protein</fullName>
    </submittedName>
</protein>
<keyword evidence="1" id="KW-0560">Oxidoreductase</keyword>
<dbReference type="InterPro" id="IPR013328">
    <property type="entry name" value="6PGD_dom2"/>
</dbReference>
<dbReference type="Pfam" id="PF08125">
    <property type="entry name" value="Mannitol_dh_C"/>
    <property type="match status" value="1"/>
</dbReference>
<proteinExistence type="predicted"/>
<keyword evidence="8" id="KW-1185">Reference proteome</keyword>
<gene>
    <name evidence="6" type="ORF">CE457_16370</name>
    <name evidence="5" type="ORF">KUC_3652</name>
</gene>
<organism evidence="5 7">
    <name type="scientific">Vreelandella boliviensis LC1</name>
    <dbReference type="NCBI Taxonomy" id="1072583"/>
    <lineage>
        <taxon>Bacteria</taxon>
        <taxon>Pseudomonadati</taxon>
        <taxon>Pseudomonadota</taxon>
        <taxon>Gammaproteobacteria</taxon>
        <taxon>Oceanospirillales</taxon>
        <taxon>Halomonadaceae</taxon>
        <taxon>Vreelandella</taxon>
    </lineage>
</organism>
<name>A0A265DV14_9GAMM</name>
<dbReference type="Pfam" id="PF01232">
    <property type="entry name" value="Mannitol_dh"/>
    <property type="match status" value="1"/>
</dbReference>
<dbReference type="SUPFAM" id="SSF48179">
    <property type="entry name" value="6-phosphogluconate dehydrogenase C-terminal domain-like"/>
    <property type="match status" value="1"/>
</dbReference>
<dbReference type="RefSeq" id="WP_007114580.1">
    <property type="nucleotide sequence ID" value="NZ_JH393260.1"/>
</dbReference>
<sequence length="490" mass="53732">MMTPTRIEAKPKSGQIAIVHLGLGAFHRAHQSVYLERYRQRSGDDEWGVCSANLRSSVGLVDSLRDANYRYQVAEYADSDTLTLREIGVIEEALFSGRDSAGNWGRDRESLLARMASADTRIVTLTVTEKGYFLNPASGELRVDDPMIIGDISSPQQPRTAPGLLVEALARRREAGIAAFTVLSCDNMPNNGKRTRQAVMQLAEQRDAELASWIANEVAFPCSMVDRIVPAMTDADFERLAALGVNDPNAVVCEAFTQWVVEDNFPMGRPSWEVEGVEMVADVAPFETMKLRMLNGSHSLLAYLGALAGIETVFDGVNHVELQALLRRYMLEEAAPTLEMPKGINLDSYADSLLARFANDSLRHRLQQIAMDGSQKIPQRWLSGALKRSAAGHSSPCVALGVAAWIRYTGSEDLLGNRYTVDDPLAKRFAELHQAHGSDPRALVAAYFDMDDVVPSELAVDKEFAQAVLTAYQTLTQDGLGGALAALERN</sequence>
<dbReference type="GO" id="GO:0019594">
    <property type="term" value="P:mannitol metabolic process"/>
    <property type="evidence" value="ECO:0007669"/>
    <property type="project" value="InterPro"/>
</dbReference>
<dbReference type="InterPro" id="IPR008927">
    <property type="entry name" value="6-PGluconate_DH-like_C_sf"/>
</dbReference>
<dbReference type="EMBL" id="JH393260">
    <property type="protein sequence ID" value="EHJ91209.1"/>
    <property type="molecule type" value="Genomic_DNA"/>
</dbReference>
<evidence type="ECO:0000313" key="7">
    <source>
        <dbReference type="Proteomes" id="UP000005756"/>
    </source>
</evidence>
<reference evidence="6 8" key="2">
    <citation type="submission" date="2017-07" db="EMBL/GenBank/DDBJ databases">
        <title>Shotgun whole genome sequences of three halophilic bacterial isolates.</title>
        <authorList>
            <person name="Pozzo T."/>
            <person name="Higdon S.M."/>
            <person name="Quillaguaman J."/>
        </authorList>
    </citation>
    <scope>NUCLEOTIDE SEQUENCE [LARGE SCALE GENOMIC DNA]</scope>
    <source>
        <strain evidence="6 8">LC1</strain>
    </source>
</reference>
<evidence type="ECO:0000259" key="4">
    <source>
        <dbReference type="Pfam" id="PF08125"/>
    </source>
</evidence>
<keyword evidence="2" id="KW-0520">NAD</keyword>
<dbReference type="PRINTS" id="PR00084">
    <property type="entry name" value="MTLDHDRGNASE"/>
</dbReference>
<dbReference type="InterPro" id="IPR013118">
    <property type="entry name" value="Mannitol_DH_C"/>
</dbReference>
<dbReference type="STRING" id="1072583.KUC_3652"/>
<evidence type="ECO:0000313" key="8">
    <source>
        <dbReference type="Proteomes" id="UP000216538"/>
    </source>
</evidence>
<dbReference type="Gene3D" id="1.10.1040.10">
    <property type="entry name" value="N-(1-d-carboxylethyl)-l-norvaline Dehydrogenase, domain 2"/>
    <property type="match status" value="1"/>
</dbReference>
<dbReference type="InterPro" id="IPR000669">
    <property type="entry name" value="Mannitol_DH"/>
</dbReference>
<dbReference type="PANTHER" id="PTHR43362:SF1">
    <property type="entry name" value="MANNITOL DEHYDROGENASE 2-RELATED"/>
    <property type="match status" value="1"/>
</dbReference>
<evidence type="ECO:0000313" key="6">
    <source>
        <dbReference type="EMBL" id="OZT73100.1"/>
    </source>
</evidence>
<dbReference type="Proteomes" id="UP000216538">
    <property type="component" value="Unassembled WGS sequence"/>
</dbReference>
<dbReference type="InterPro" id="IPR013131">
    <property type="entry name" value="Mannitol_DH_N"/>
</dbReference>
<feature type="domain" description="Mannitol dehydrogenase C-terminal" evidence="4">
    <location>
        <begin position="282"/>
        <end position="475"/>
    </location>
</feature>
<accession>A0A265DV14</accession>
<dbReference type="InterPro" id="IPR036291">
    <property type="entry name" value="NAD(P)-bd_dom_sf"/>
</dbReference>
<evidence type="ECO:0000256" key="2">
    <source>
        <dbReference type="ARBA" id="ARBA00023027"/>
    </source>
</evidence>
<dbReference type="PANTHER" id="PTHR43362">
    <property type="entry name" value="MANNITOL DEHYDROGENASE DSF1-RELATED"/>
    <property type="match status" value="1"/>
</dbReference>
<feature type="domain" description="Mannitol dehydrogenase N-terminal" evidence="3">
    <location>
        <begin position="17"/>
        <end position="273"/>
    </location>
</feature>
<dbReference type="PROSITE" id="PS00974">
    <property type="entry name" value="MANNITOL_DHGENASE"/>
    <property type="match status" value="1"/>
</dbReference>
<dbReference type="Proteomes" id="UP000005756">
    <property type="component" value="Unassembled WGS sequence"/>
</dbReference>
<dbReference type="Gene3D" id="3.40.50.720">
    <property type="entry name" value="NAD(P)-binding Rossmann-like Domain"/>
    <property type="match status" value="1"/>
</dbReference>
<dbReference type="GO" id="GO:0016616">
    <property type="term" value="F:oxidoreductase activity, acting on the CH-OH group of donors, NAD or NADP as acceptor"/>
    <property type="evidence" value="ECO:0007669"/>
    <property type="project" value="TreeGrafter"/>
</dbReference>
<evidence type="ECO:0000259" key="3">
    <source>
        <dbReference type="Pfam" id="PF01232"/>
    </source>
</evidence>
<dbReference type="InterPro" id="IPR023027">
    <property type="entry name" value="Mannitol_DH_CS"/>
</dbReference>